<evidence type="ECO:0000313" key="1">
    <source>
        <dbReference type="EMBL" id="STO71064.1"/>
    </source>
</evidence>
<reference evidence="1 2" key="1">
    <citation type="submission" date="2018-06" db="EMBL/GenBank/DDBJ databases">
        <authorList>
            <consortium name="Pathogen Informatics"/>
            <person name="Doyle S."/>
        </authorList>
    </citation>
    <scope>NUCLEOTIDE SEQUENCE [LARGE SCALE GENOMIC DNA]</scope>
    <source>
        <strain evidence="1 2">NCTC11296</strain>
    </source>
</reference>
<dbReference type="Proteomes" id="UP000254465">
    <property type="component" value="Unassembled WGS sequence"/>
</dbReference>
<dbReference type="EMBL" id="UGHK01000002">
    <property type="protein sequence ID" value="STO71064.1"/>
    <property type="molecule type" value="Genomic_DNA"/>
</dbReference>
<gene>
    <name evidence="1" type="ORF">NCTC11296_00959</name>
</gene>
<protein>
    <submittedName>
        <fullName evidence="1">Bacteriophage tail length determination protein</fullName>
    </submittedName>
</protein>
<sequence>MANMKLSLQLKAQDYASRVMDKLRSNINKANKDIENQAVRSGQKQQETVKRTAQITEQSYRKAQQAARVVASARQSLGVRSENAIQREINQTIAAYQRLKASGTASSREIARAAVAAKQKIAQLNAEMGKVPTGQRIGNFVEKTMAIGGAIYGVASTLKPAMDNKKQWDHNVAQVALTAFNEQDADYIKTTGVARVNKAVYETTKSVGGGTTDMALSALDGMIKNGLSFEQAESSLDMAQKMMISGQASGDQVGSLLKVLKDYGFNGDELQKALEVTLQSGFDGKFEVSDMIQHLPNLLSISKNAGFHGLEDYKYLLSMTQVAANQAGSNDIAANNVANYLNKLNSVDTAQRLKKVDISNKKGLQGIDLEKSYQRGLASGKNASQVMVSIAETLLKNDQEYVKLQQKLLQTKDKQKKEMIKAQMDLKKGAVLGKLLPDVQAKAGFNAVTTKQEMDKYQANLADDKLGENMDKSVKVLAGTDLAKEELANSLNKFSQGEVSGWLNSIERKINDEVISAHQNGNGQMVGNLGLAMDVGKSAVGYGFGGWALGKGLSGGLGRAGAGAATGAGLGVVPLLKAVGKVGVVGTIASLTTSPELDGKSQQLLDLQHKVRSGTATEEEKQALMQQINQSREEAKLQDALYNTGNSLGAYFTRKSVEKSYMAYLNSRLEKGDISEEVRAQIEERNAYYQKEQANSFRIRKGSPYVASSHFSEQADQSTTRIAGLSSPIGLTMPTAEGGTLAKLEPALSNLANYRADFEQFGQTLSDALKQAIESQNFVIQNQIKVDLDGRIVAEQTSEYHYQDLKRWG</sequence>
<accession>A0A377I708</accession>
<organism evidence="1 2">
    <name type="scientific">Avibacterium paragallinarum</name>
    <name type="common">Haemophilus gallinarum</name>
    <dbReference type="NCBI Taxonomy" id="728"/>
    <lineage>
        <taxon>Bacteria</taxon>
        <taxon>Pseudomonadati</taxon>
        <taxon>Pseudomonadota</taxon>
        <taxon>Gammaproteobacteria</taxon>
        <taxon>Pasteurellales</taxon>
        <taxon>Pasteurellaceae</taxon>
        <taxon>Avibacterium</taxon>
    </lineage>
</organism>
<proteinExistence type="predicted"/>
<dbReference type="RefSeq" id="WP_017807459.1">
    <property type="nucleotide sequence ID" value="NZ_PQVK01000122.1"/>
</dbReference>
<evidence type="ECO:0000313" key="2">
    <source>
        <dbReference type="Proteomes" id="UP000254465"/>
    </source>
</evidence>
<dbReference type="AlphaFoldDB" id="A0A377I708"/>
<name>A0A377I708_AVIPA</name>